<evidence type="ECO:0000256" key="1">
    <source>
        <dbReference type="ARBA" id="ARBA00001976"/>
    </source>
</evidence>
<dbReference type="CDD" id="cd07043">
    <property type="entry name" value="STAS_anti-anti-sigma_factors"/>
    <property type="match status" value="1"/>
</dbReference>
<reference evidence="9" key="1">
    <citation type="submission" date="2016-09" db="EMBL/GenBank/DDBJ databases">
        <authorList>
            <person name="Varghese N."/>
            <person name="Submissions S."/>
        </authorList>
    </citation>
    <scope>NUCLEOTIDE SEQUENCE [LARGE SCALE GENOMIC DNA]</scope>
    <source>
        <strain evidence="9">S5</strain>
    </source>
</reference>
<keyword evidence="5" id="KW-0749">Sporulation</keyword>
<gene>
    <name evidence="8" type="ORF">SAMN05421734_102466</name>
</gene>
<evidence type="ECO:0000256" key="6">
    <source>
        <dbReference type="RuleBase" id="RU003749"/>
    </source>
</evidence>
<comment type="similarity">
    <text evidence="2 6">Belongs to the anti-sigma-factor antagonist family.</text>
</comment>
<dbReference type="GO" id="GO:0045152">
    <property type="term" value="F:antisigma factor binding"/>
    <property type="evidence" value="ECO:0007669"/>
    <property type="project" value="InterPro"/>
</dbReference>
<protein>
    <recommendedName>
        <fullName evidence="3 6">Anti-sigma F factor antagonist</fullName>
    </recommendedName>
    <alternativeName>
        <fullName evidence="6">Stage II sporulation protein</fullName>
    </alternativeName>
</protein>
<accession>A0A1G6HBU1</accession>
<dbReference type="RefSeq" id="WP_090793708.1">
    <property type="nucleotide sequence ID" value="NZ_FMYI01000002.1"/>
</dbReference>
<name>A0A1G6HBU1_9BACI</name>
<dbReference type="NCBIfam" id="TIGR02886">
    <property type="entry name" value="spore_II_AA"/>
    <property type="match status" value="1"/>
</dbReference>
<evidence type="ECO:0000313" key="9">
    <source>
        <dbReference type="Proteomes" id="UP000242949"/>
    </source>
</evidence>
<organism evidence="8 9">
    <name type="scientific">Pelagirhabdus alkalitolerans</name>
    <dbReference type="NCBI Taxonomy" id="1612202"/>
    <lineage>
        <taxon>Bacteria</taxon>
        <taxon>Bacillati</taxon>
        <taxon>Bacillota</taxon>
        <taxon>Bacilli</taxon>
        <taxon>Bacillales</taxon>
        <taxon>Bacillaceae</taxon>
        <taxon>Pelagirhabdus</taxon>
    </lineage>
</organism>
<dbReference type="AlphaFoldDB" id="A0A1G6HBU1"/>
<dbReference type="STRING" id="1612202.SAMN05421734_102466"/>
<keyword evidence="9" id="KW-1185">Reference proteome</keyword>
<dbReference type="InterPro" id="IPR036513">
    <property type="entry name" value="STAS_dom_sf"/>
</dbReference>
<dbReference type="OrthoDB" id="9796601at2"/>
<dbReference type="InterPro" id="IPR002645">
    <property type="entry name" value="STAS_dom"/>
</dbReference>
<evidence type="ECO:0000313" key="8">
    <source>
        <dbReference type="EMBL" id="SDB91749.1"/>
    </source>
</evidence>
<feature type="domain" description="STAS" evidence="7">
    <location>
        <begin position="2"/>
        <end position="116"/>
    </location>
</feature>
<dbReference type="PANTHER" id="PTHR33495:SF2">
    <property type="entry name" value="ANTI-SIGMA FACTOR ANTAGONIST TM_1081-RELATED"/>
    <property type="match status" value="1"/>
</dbReference>
<sequence>MLTYQFTMQGNVLIIRLSGELDHHSAKELKAKWQQEQRDQNPDHILLNLEGLTFMDSSGLGVILGRYREFKQPNHEMVVCQLSPLVRRLFDLSGLYKIMQIEKDENLALVYLGVAS</sequence>
<dbReference type="SUPFAM" id="SSF52091">
    <property type="entry name" value="SpoIIaa-like"/>
    <property type="match status" value="1"/>
</dbReference>
<dbReference type="InterPro" id="IPR014237">
    <property type="entry name" value="Anti-sigma_F_ant"/>
</dbReference>
<comment type="function">
    <text evidence="1">In the phosphorylated form it could act as an anti-anti-sigma factor that counteracts SpoIIAB and thus releases sigma f from inhibition.</text>
</comment>
<evidence type="ECO:0000256" key="2">
    <source>
        <dbReference type="ARBA" id="ARBA00009013"/>
    </source>
</evidence>
<dbReference type="PROSITE" id="PS50801">
    <property type="entry name" value="STAS"/>
    <property type="match status" value="1"/>
</dbReference>
<proteinExistence type="inferred from homology"/>
<evidence type="ECO:0000256" key="5">
    <source>
        <dbReference type="ARBA" id="ARBA00022969"/>
    </source>
</evidence>
<dbReference type="NCBIfam" id="TIGR00377">
    <property type="entry name" value="ant_ant_sig"/>
    <property type="match status" value="1"/>
</dbReference>
<dbReference type="Pfam" id="PF01740">
    <property type="entry name" value="STAS"/>
    <property type="match status" value="1"/>
</dbReference>
<keyword evidence="4" id="KW-0597">Phosphoprotein</keyword>
<dbReference type="PANTHER" id="PTHR33495">
    <property type="entry name" value="ANTI-SIGMA FACTOR ANTAGONIST TM_1081-RELATED-RELATED"/>
    <property type="match status" value="1"/>
</dbReference>
<evidence type="ECO:0000259" key="7">
    <source>
        <dbReference type="PROSITE" id="PS50801"/>
    </source>
</evidence>
<dbReference type="GO" id="GO:0043856">
    <property type="term" value="F:anti-sigma factor antagonist activity"/>
    <property type="evidence" value="ECO:0007669"/>
    <property type="project" value="InterPro"/>
</dbReference>
<dbReference type="GO" id="GO:0030435">
    <property type="term" value="P:sporulation resulting in formation of a cellular spore"/>
    <property type="evidence" value="ECO:0007669"/>
    <property type="project" value="UniProtKB-KW"/>
</dbReference>
<dbReference type="Gene3D" id="3.30.750.24">
    <property type="entry name" value="STAS domain"/>
    <property type="match status" value="1"/>
</dbReference>
<evidence type="ECO:0000256" key="3">
    <source>
        <dbReference type="ARBA" id="ARBA00020784"/>
    </source>
</evidence>
<dbReference type="Proteomes" id="UP000242949">
    <property type="component" value="Unassembled WGS sequence"/>
</dbReference>
<evidence type="ECO:0000256" key="4">
    <source>
        <dbReference type="ARBA" id="ARBA00022553"/>
    </source>
</evidence>
<dbReference type="EMBL" id="FMYI01000002">
    <property type="protein sequence ID" value="SDB91749.1"/>
    <property type="molecule type" value="Genomic_DNA"/>
</dbReference>
<dbReference type="InterPro" id="IPR003658">
    <property type="entry name" value="Anti-sigma_ant"/>
</dbReference>